<name>A0A2A6BDI5_PRIPA</name>
<accession>A0A2A6BDI5</accession>
<reference evidence="1" key="2">
    <citation type="submission" date="2022-06" db="UniProtKB">
        <authorList>
            <consortium name="EnsemblMetazoa"/>
        </authorList>
    </citation>
    <scope>IDENTIFICATION</scope>
    <source>
        <strain evidence="1">PS312</strain>
    </source>
</reference>
<gene>
    <name evidence="1" type="primary">WBGene00097077</name>
</gene>
<evidence type="ECO:0000313" key="1">
    <source>
        <dbReference type="EnsemblMetazoa" id="PPA07523.1"/>
    </source>
</evidence>
<evidence type="ECO:0000313" key="2">
    <source>
        <dbReference type="Proteomes" id="UP000005239"/>
    </source>
</evidence>
<sequence length="343" mass="39777">MGLLFVQMAVSMGAAKATEELSPTMESLLEEEEDITFEQVLSQINIKTQVENVIYTLNVQFSELKTIVEAHTGFIKALRTKNEAFRIGKTVYLSDEEDRELKECEKLKEELAEIVDIIDLTEKYERFLELTRKILLSEDKIDELHANLDTITKKSREWIEDVQLSGPAICEELMNVSVAVKESKKQYTFSIECLERSLVEQMTTFLVEHFQKLRIKLLLKHREDIDAEALSCELASLCLMRKRQPRESKYEQEEQMRELTVQRKLIDELRKRRNAAKYSREVALKNAEREEAELKKDRSDMCIDVSFQRAALCKTLKKAHLSGAKVDDFTHSHDFTCTDIVLG</sequence>
<dbReference type="AlphaFoldDB" id="A0A2A6BDI5"/>
<keyword evidence="2" id="KW-1185">Reference proteome</keyword>
<organism evidence="1 2">
    <name type="scientific">Pristionchus pacificus</name>
    <name type="common">Parasitic nematode worm</name>
    <dbReference type="NCBI Taxonomy" id="54126"/>
    <lineage>
        <taxon>Eukaryota</taxon>
        <taxon>Metazoa</taxon>
        <taxon>Ecdysozoa</taxon>
        <taxon>Nematoda</taxon>
        <taxon>Chromadorea</taxon>
        <taxon>Rhabditida</taxon>
        <taxon>Rhabditina</taxon>
        <taxon>Diplogasteromorpha</taxon>
        <taxon>Diplogasteroidea</taxon>
        <taxon>Neodiplogasteridae</taxon>
        <taxon>Pristionchus</taxon>
    </lineage>
</organism>
<dbReference type="Proteomes" id="UP000005239">
    <property type="component" value="Unassembled WGS sequence"/>
</dbReference>
<accession>A0A8R1U609</accession>
<dbReference type="EnsemblMetazoa" id="PPA07523.1">
    <property type="protein sequence ID" value="PPA07523.1"/>
    <property type="gene ID" value="WBGene00097077"/>
</dbReference>
<reference evidence="2" key="1">
    <citation type="journal article" date="2008" name="Nat. Genet.">
        <title>The Pristionchus pacificus genome provides a unique perspective on nematode lifestyle and parasitism.</title>
        <authorList>
            <person name="Dieterich C."/>
            <person name="Clifton S.W."/>
            <person name="Schuster L.N."/>
            <person name="Chinwalla A."/>
            <person name="Delehaunty K."/>
            <person name="Dinkelacker I."/>
            <person name="Fulton L."/>
            <person name="Fulton R."/>
            <person name="Godfrey J."/>
            <person name="Minx P."/>
            <person name="Mitreva M."/>
            <person name="Roeseler W."/>
            <person name="Tian H."/>
            <person name="Witte H."/>
            <person name="Yang S.P."/>
            <person name="Wilson R.K."/>
            <person name="Sommer R.J."/>
        </authorList>
    </citation>
    <scope>NUCLEOTIDE SEQUENCE [LARGE SCALE GENOMIC DNA]</scope>
    <source>
        <strain evidence="2">PS312</strain>
    </source>
</reference>
<proteinExistence type="predicted"/>
<protein>
    <submittedName>
        <fullName evidence="1">Uncharacterized protein</fullName>
    </submittedName>
</protein>